<reference evidence="1 2" key="1">
    <citation type="journal article" date="2016" name="DNA Res.">
        <title>The draft genome of MD-2 pineapple using hybrid error correction of long reads.</title>
        <authorList>
            <person name="Redwan R.M."/>
            <person name="Saidin A."/>
            <person name="Kumar S.V."/>
        </authorList>
    </citation>
    <scope>NUCLEOTIDE SEQUENCE [LARGE SCALE GENOMIC DNA]</scope>
    <source>
        <strain evidence="2">cv. MD2</strain>
        <tissue evidence="1">Leaf</tissue>
    </source>
</reference>
<dbReference type="InterPro" id="IPR036188">
    <property type="entry name" value="FAD/NAD-bd_sf"/>
</dbReference>
<evidence type="ECO:0000313" key="2">
    <source>
        <dbReference type="Proteomes" id="UP000092600"/>
    </source>
</evidence>
<dbReference type="Proteomes" id="UP000092600">
    <property type="component" value="Unassembled WGS sequence"/>
</dbReference>
<proteinExistence type="predicted"/>
<organism evidence="1 2">
    <name type="scientific">Ananas comosus</name>
    <name type="common">Pineapple</name>
    <name type="synonym">Ananas ananas</name>
    <dbReference type="NCBI Taxonomy" id="4615"/>
    <lineage>
        <taxon>Eukaryota</taxon>
        <taxon>Viridiplantae</taxon>
        <taxon>Streptophyta</taxon>
        <taxon>Embryophyta</taxon>
        <taxon>Tracheophyta</taxon>
        <taxon>Spermatophyta</taxon>
        <taxon>Magnoliopsida</taxon>
        <taxon>Liliopsida</taxon>
        <taxon>Poales</taxon>
        <taxon>Bromeliaceae</taxon>
        <taxon>Bromelioideae</taxon>
        <taxon>Ananas</taxon>
    </lineage>
</organism>
<evidence type="ECO:0000313" key="1">
    <source>
        <dbReference type="EMBL" id="OAY69694.1"/>
    </source>
</evidence>
<feature type="non-terminal residue" evidence="1">
    <location>
        <position position="1"/>
    </location>
</feature>
<dbReference type="SUPFAM" id="SSF51905">
    <property type="entry name" value="FAD/NAD(P)-binding domain"/>
    <property type="match status" value="1"/>
</dbReference>
<dbReference type="InterPro" id="IPR050464">
    <property type="entry name" value="Zeta_carotene_desat/Oxidored"/>
</dbReference>
<dbReference type="GO" id="GO:0016491">
    <property type="term" value="F:oxidoreductase activity"/>
    <property type="evidence" value="ECO:0007669"/>
    <property type="project" value="TreeGrafter"/>
</dbReference>
<protein>
    <recommendedName>
        <fullName evidence="3">Amine oxidase domain-containing protein</fullName>
    </recommendedName>
</protein>
<sequence length="271" mass="30557">VTYPNMMELFESLGVEMERSDMSFSVSLDGGKGCEWGSRSGFSGLFAQKSNAFNPHFWRMLKEIIKFKEDVLKYLEEHENNPDLNRNETLEQFITSHGYSQLFQKAYLIPICACVWSCPSEGVMSFSAFSVLSFCRNHHILQITKELENMGCQIKTSCAVESVVSIDGGCRVLGIDDSDETYDSCIICAHAPDALKILGTQATYEELRTLGAYQYVNSDIYLHCDKTLMPQNPSAWSAWNFLGTTKNGVCVTYWLNVLQVTVSTRMDSRSD</sequence>
<gene>
    <name evidence="1" type="ORF">ACMD2_22983</name>
</gene>
<name>A0A199UY45_ANACO</name>
<comment type="caution">
    <text evidence="1">The sequence shown here is derived from an EMBL/GenBank/DDBJ whole genome shotgun (WGS) entry which is preliminary data.</text>
</comment>
<evidence type="ECO:0008006" key="3">
    <source>
        <dbReference type="Google" id="ProtNLM"/>
    </source>
</evidence>
<dbReference type="AlphaFoldDB" id="A0A199UY45"/>
<dbReference type="PANTHER" id="PTHR42923">
    <property type="entry name" value="PROTOPORPHYRINOGEN OXIDASE"/>
    <property type="match status" value="1"/>
</dbReference>
<accession>A0A199UY45</accession>
<dbReference type="EMBL" id="LSRQ01004289">
    <property type="protein sequence ID" value="OAY69694.1"/>
    <property type="molecule type" value="Genomic_DNA"/>
</dbReference>
<dbReference type="PANTHER" id="PTHR42923:SF17">
    <property type="entry name" value="AMINE OXIDASE DOMAIN-CONTAINING PROTEIN"/>
    <property type="match status" value="1"/>
</dbReference>
<dbReference type="STRING" id="4615.A0A199UY45"/>